<keyword evidence="2" id="KW-1185">Reference proteome</keyword>
<reference evidence="1 2" key="1">
    <citation type="submission" date="2024-05" db="EMBL/GenBank/DDBJ databases">
        <title>Haplotype-resolved chromosome-level genome assembly of Huyou (Citrus changshanensis).</title>
        <authorList>
            <person name="Miao C."/>
            <person name="Chen W."/>
            <person name="Wu Y."/>
            <person name="Wang L."/>
            <person name="Zhao S."/>
            <person name="Grierson D."/>
            <person name="Xu C."/>
            <person name="Chen K."/>
        </authorList>
    </citation>
    <scope>NUCLEOTIDE SEQUENCE [LARGE SCALE GENOMIC DNA]</scope>
    <source>
        <strain evidence="1">01-14</strain>
        <tissue evidence="1">Leaf</tissue>
    </source>
</reference>
<organism evidence="1 2">
    <name type="scientific">Citrus x changshan-huyou</name>
    <dbReference type="NCBI Taxonomy" id="2935761"/>
    <lineage>
        <taxon>Eukaryota</taxon>
        <taxon>Viridiplantae</taxon>
        <taxon>Streptophyta</taxon>
        <taxon>Embryophyta</taxon>
        <taxon>Tracheophyta</taxon>
        <taxon>Spermatophyta</taxon>
        <taxon>Magnoliopsida</taxon>
        <taxon>eudicotyledons</taxon>
        <taxon>Gunneridae</taxon>
        <taxon>Pentapetalae</taxon>
        <taxon>rosids</taxon>
        <taxon>malvids</taxon>
        <taxon>Sapindales</taxon>
        <taxon>Rutaceae</taxon>
        <taxon>Aurantioideae</taxon>
        <taxon>Citrus</taxon>
    </lineage>
</organism>
<name>A0AAP0MFW2_9ROSI</name>
<gene>
    <name evidence="1" type="ORF">WN944_002022</name>
</gene>
<protein>
    <submittedName>
        <fullName evidence="1">Uncharacterized protein</fullName>
    </submittedName>
</protein>
<dbReference type="Proteomes" id="UP001428341">
    <property type="component" value="Unassembled WGS sequence"/>
</dbReference>
<accession>A0AAP0MFW2</accession>
<comment type="caution">
    <text evidence="1">The sequence shown here is derived from an EMBL/GenBank/DDBJ whole genome shotgun (WGS) entry which is preliminary data.</text>
</comment>
<evidence type="ECO:0000313" key="1">
    <source>
        <dbReference type="EMBL" id="KAK9209655.1"/>
    </source>
</evidence>
<proteinExistence type="predicted"/>
<dbReference type="EMBL" id="JBCGBO010000004">
    <property type="protein sequence ID" value="KAK9209655.1"/>
    <property type="molecule type" value="Genomic_DNA"/>
</dbReference>
<evidence type="ECO:0000313" key="2">
    <source>
        <dbReference type="Proteomes" id="UP001428341"/>
    </source>
</evidence>
<sequence length="64" mass="7186">MMDLKTLVTRMLEKKGVLSKIRVELRANVFGAIEEEDRIIEKNEVLPPALAGYGLPAAELVYLE</sequence>
<dbReference type="AlphaFoldDB" id="A0AAP0MFW2"/>